<dbReference type="AlphaFoldDB" id="A0A840CB07"/>
<evidence type="ECO:0000313" key="4">
    <source>
        <dbReference type="EMBL" id="MBB4022585.1"/>
    </source>
</evidence>
<keyword evidence="5" id="KW-1185">Reference proteome</keyword>
<accession>A0A840CB07</accession>
<evidence type="ECO:0000256" key="2">
    <source>
        <dbReference type="ARBA" id="ARBA00023004"/>
    </source>
</evidence>
<reference evidence="4" key="1">
    <citation type="submission" date="2020-08" db="EMBL/GenBank/DDBJ databases">
        <title>Genomic Encyclopedia of Type Strains, Phase IV (KMG-IV): sequencing the most valuable type-strain genomes for metagenomic binning, comparative biology and taxonomic classification.</title>
        <authorList>
            <person name="Goeker M."/>
        </authorList>
    </citation>
    <scope>NUCLEOTIDE SEQUENCE [LARGE SCALE GENOMIC DNA]</scope>
    <source>
        <strain evidence="4">DSM 105040</strain>
    </source>
</reference>
<dbReference type="EMBL" id="JACIEQ010000003">
    <property type="protein sequence ID" value="MBB4022585.1"/>
    <property type="molecule type" value="Genomic_DNA"/>
</dbReference>
<keyword evidence="2" id="KW-0408">Iron</keyword>
<protein>
    <submittedName>
        <fullName evidence="4">DUF971 family protein</fullName>
    </submittedName>
</protein>
<dbReference type="PANTHER" id="PTHR35303">
    <property type="entry name" value="OS02G0197800 PROTEIN"/>
    <property type="match status" value="1"/>
</dbReference>
<keyword evidence="1" id="KW-0479">Metal-binding</keyword>
<proteinExistence type="predicted"/>
<dbReference type="GO" id="GO:0046872">
    <property type="term" value="F:metal ion binding"/>
    <property type="evidence" value="ECO:0007669"/>
    <property type="project" value="UniProtKB-KW"/>
</dbReference>
<dbReference type="RefSeq" id="WP_082386670.1">
    <property type="nucleotide sequence ID" value="NZ_JACIEQ010000003.1"/>
</dbReference>
<dbReference type="Proteomes" id="UP000585681">
    <property type="component" value="Unassembled WGS sequence"/>
</dbReference>
<comment type="caution">
    <text evidence="4">The sequence shown here is derived from an EMBL/GenBank/DDBJ whole genome shotgun (WGS) entry which is preliminary data.</text>
</comment>
<sequence>MLEDVAAVDDGAALILRWSDGRRTRLSAATLRRAARDAASRREVIDFNEIRIAPDLTITRLQQVGAAGLNIGFSDGHDRAIYPFAYLRELSRPDDK</sequence>
<organism evidence="4 5">
    <name type="scientific">Actibacterium naphthalenivorans</name>
    <dbReference type="NCBI Taxonomy" id="1614693"/>
    <lineage>
        <taxon>Bacteria</taxon>
        <taxon>Pseudomonadati</taxon>
        <taxon>Pseudomonadota</taxon>
        <taxon>Alphaproteobacteria</taxon>
        <taxon>Rhodobacterales</taxon>
        <taxon>Roseobacteraceae</taxon>
        <taxon>Actibacterium</taxon>
    </lineage>
</organism>
<evidence type="ECO:0000256" key="1">
    <source>
        <dbReference type="ARBA" id="ARBA00022723"/>
    </source>
</evidence>
<dbReference type="InterPro" id="IPR010376">
    <property type="entry name" value="GBBH-like_N"/>
</dbReference>
<name>A0A840CB07_9RHOB</name>
<dbReference type="Gene3D" id="3.30.2020.30">
    <property type="match status" value="1"/>
</dbReference>
<dbReference type="Pfam" id="PF06155">
    <property type="entry name" value="GBBH-like_N"/>
    <property type="match status" value="1"/>
</dbReference>
<feature type="domain" description="Gamma-butyrobetaine hydroxylase-like N-terminal" evidence="3">
    <location>
        <begin position="10"/>
        <end position="88"/>
    </location>
</feature>
<evidence type="ECO:0000259" key="3">
    <source>
        <dbReference type="Pfam" id="PF06155"/>
    </source>
</evidence>
<evidence type="ECO:0000313" key="5">
    <source>
        <dbReference type="Proteomes" id="UP000585681"/>
    </source>
</evidence>
<gene>
    <name evidence="4" type="ORF">GGR17_002404</name>
</gene>
<dbReference type="InterPro" id="IPR038492">
    <property type="entry name" value="GBBH-like_N_sf"/>
</dbReference>